<evidence type="ECO:0000313" key="2">
    <source>
        <dbReference type="Proteomes" id="UP000827976"/>
    </source>
</evidence>
<dbReference type="EC" id="3.4.21.25" evidence="1"/>
<organism evidence="1 2">
    <name type="scientific">Dioscorea alata</name>
    <name type="common">Purple yam</name>
    <dbReference type="NCBI Taxonomy" id="55571"/>
    <lineage>
        <taxon>Eukaryota</taxon>
        <taxon>Viridiplantae</taxon>
        <taxon>Streptophyta</taxon>
        <taxon>Embryophyta</taxon>
        <taxon>Tracheophyta</taxon>
        <taxon>Spermatophyta</taxon>
        <taxon>Magnoliopsida</taxon>
        <taxon>Liliopsida</taxon>
        <taxon>Dioscoreales</taxon>
        <taxon>Dioscoreaceae</taxon>
        <taxon>Dioscorea</taxon>
    </lineage>
</organism>
<gene>
    <name evidence="1" type="ORF">IHE45_16G003500</name>
</gene>
<proteinExistence type="predicted"/>
<name>A0ACB7UFA2_DIOAL</name>
<dbReference type="EMBL" id="CM037026">
    <property type="protein sequence ID" value="KAH7658998.1"/>
    <property type="molecule type" value="Genomic_DNA"/>
</dbReference>
<reference evidence="2" key="1">
    <citation type="journal article" date="2022" name="Nat. Commun.">
        <title>Chromosome evolution and the genetic basis of agronomically important traits in greater yam.</title>
        <authorList>
            <person name="Bredeson J.V."/>
            <person name="Lyons J.B."/>
            <person name="Oniyinde I.O."/>
            <person name="Okereke N.R."/>
            <person name="Kolade O."/>
            <person name="Nnabue I."/>
            <person name="Nwadili C.O."/>
            <person name="Hribova E."/>
            <person name="Parker M."/>
            <person name="Nwogha J."/>
            <person name="Shu S."/>
            <person name="Carlson J."/>
            <person name="Kariba R."/>
            <person name="Muthemba S."/>
            <person name="Knop K."/>
            <person name="Barton G.J."/>
            <person name="Sherwood A.V."/>
            <person name="Lopez-Montes A."/>
            <person name="Asiedu R."/>
            <person name="Jamnadass R."/>
            <person name="Muchugi A."/>
            <person name="Goodstein D."/>
            <person name="Egesi C.N."/>
            <person name="Featherston J."/>
            <person name="Asfaw A."/>
            <person name="Simpson G.G."/>
            <person name="Dolezel J."/>
            <person name="Hendre P.S."/>
            <person name="Van Deynze A."/>
            <person name="Kumar P.L."/>
            <person name="Obidiegwu J.E."/>
            <person name="Bhattacharjee R."/>
            <person name="Rokhsar D.S."/>
        </authorList>
    </citation>
    <scope>NUCLEOTIDE SEQUENCE [LARGE SCALE GENOMIC DNA]</scope>
    <source>
        <strain evidence="2">cv. TDa95/00328</strain>
    </source>
</reference>
<sequence>MLISYLLAFFCVSNYIHLAKSLNQPLPSLKHTTTIASQKNSVTLHQSVTWKQNSSGLQTYIVLVHPPSENTPNGCEKWYKSFLPTTNSKLIYAYRNVVSGFAAKLTHEDVEEMKKKPGFVHAYPDRLLPLLTTHTPDFLGISGASTLWNGSNFGQSIIIGVLDTGVLPTHPSFNDHGMPPPPAKWKGVCQFKKCNNKLIGARNFVQGQLSKAPFDNDGHGTHTASTAGGMFVKNADIIGQATGTAAGMAPYAHLAIYKVCTGIGCFDSDILAGMDAAVSDGVDILSLSLGGASRPFYSDSTAIGAFGAVEKGVLVSCAAGNSGPSYGTLSNEAPWILSVGASTTDRVLRTTVKLSNGQQFNGESAYQPQGFRSIPRPLVYPGSINSSAATCKTGSLKGINVRGKVVICDDGDIDRVLKGSVVKKAGGVAMILANQAVEGYTTLASVNVLPASHVSYEDGLEIKTYISSNPKPMASIFFQGTLLGVTPAPVTGYFTSRGPNQADPNILKPDIIGPGVNILAAWPFLVGAKSKFNMISGTSMATPHLSGIVALLKHSHPDWSPAMIKSAIMTSSEITDNDGNVILDHTLNTADFFTIGAGHVNPSKANYPGLVYDIKPSSYVSYLCGLNYTDKQVSAITRRPIICSTIQSVSGSELNYPSFMVFLTASNNYTTMVHRTVTNVGAPRSTYTLVITPPPTGVSMTVNPKRLTFKKAKQELQFSVTFSSTNNNTGGLSFFEALLTWVSSDKSITVRSPVMVGHS</sequence>
<protein>
    <submittedName>
        <fullName evidence="1">Peptidase S8 subtilisin-related protein</fullName>
        <ecNumber evidence="1">3.4.21.25</ecNumber>
    </submittedName>
</protein>
<keyword evidence="2" id="KW-1185">Reference proteome</keyword>
<evidence type="ECO:0000313" key="1">
    <source>
        <dbReference type="EMBL" id="KAH7658998.1"/>
    </source>
</evidence>
<accession>A0ACB7UFA2</accession>
<keyword evidence="1" id="KW-0378">Hydrolase</keyword>
<comment type="caution">
    <text evidence="1">The sequence shown here is derived from an EMBL/GenBank/DDBJ whole genome shotgun (WGS) entry which is preliminary data.</text>
</comment>
<dbReference type="Proteomes" id="UP000827976">
    <property type="component" value="Chromosome 16"/>
</dbReference>